<feature type="compositionally biased region" description="Basic and acidic residues" evidence="1">
    <location>
        <begin position="283"/>
        <end position="292"/>
    </location>
</feature>
<protein>
    <submittedName>
        <fullName evidence="3">DUF4373 domain-containing protein</fullName>
    </submittedName>
</protein>
<dbReference type="InterPro" id="IPR025400">
    <property type="entry name" value="Lin1244/Lin1753-like_N"/>
</dbReference>
<comment type="caution">
    <text evidence="3">The sequence shown here is derived from an EMBL/GenBank/DDBJ whole genome shotgun (WGS) entry which is preliminary data.</text>
</comment>
<dbReference type="RefSeq" id="WP_154440375.1">
    <property type="nucleotide sequence ID" value="NZ_VUNQ01000021.1"/>
</dbReference>
<evidence type="ECO:0000259" key="2">
    <source>
        <dbReference type="Pfam" id="PF14297"/>
    </source>
</evidence>
<dbReference type="EMBL" id="VUNQ01000021">
    <property type="protein sequence ID" value="MSU01886.1"/>
    <property type="molecule type" value="Genomic_DNA"/>
</dbReference>
<sequence length="311" mass="35601">MARPKKETVDYFPHFVSSGKTLFILEQSYGNDGYAFWFKLLELLGNTDGHYYDCSNVPAWKFLLAKTRVEEEKAIEILNMLAELEAIDRDLWEEKIIWSDNFVNNLSPVYSNRKSDLPEKPVIASSNDSTDEFLPVETEDSSITTEITPQSKVKESKVKESKVKEHDVDLQIKNLRLRYSESQIKIIDEYFDILRWTRKNGKIADSVIVKIYTEWEKFKPDTVIYGLNVYINNPKYHDKRENYCYGIMRNAKDEEVYKGVKGSGANKGNSKGTSKDSGGASEESLRLEKLAKESGLIGEDGSVEPIGEIDF</sequence>
<feature type="domain" description="Lin1244/Lin1753-like N-terminal" evidence="2">
    <location>
        <begin position="11"/>
        <end position="100"/>
    </location>
</feature>
<feature type="compositionally biased region" description="Low complexity" evidence="1">
    <location>
        <begin position="259"/>
        <end position="272"/>
    </location>
</feature>
<keyword evidence="4" id="KW-1185">Reference proteome</keyword>
<organism evidence="3 4">
    <name type="scientific">Tissierella pigra</name>
    <dbReference type="NCBI Taxonomy" id="2607614"/>
    <lineage>
        <taxon>Bacteria</taxon>
        <taxon>Bacillati</taxon>
        <taxon>Bacillota</taxon>
        <taxon>Tissierellia</taxon>
        <taxon>Tissierellales</taxon>
        <taxon>Tissierellaceae</taxon>
        <taxon>Tissierella</taxon>
    </lineage>
</organism>
<dbReference type="Proteomes" id="UP000469523">
    <property type="component" value="Unassembled WGS sequence"/>
</dbReference>
<feature type="region of interest" description="Disordered" evidence="1">
    <location>
        <begin position="259"/>
        <end position="311"/>
    </location>
</feature>
<evidence type="ECO:0000313" key="3">
    <source>
        <dbReference type="EMBL" id="MSU01886.1"/>
    </source>
</evidence>
<dbReference type="AlphaFoldDB" id="A0A6N7XJY2"/>
<proteinExistence type="predicted"/>
<dbReference type="Pfam" id="PF14297">
    <property type="entry name" value="Lin1244_N"/>
    <property type="match status" value="1"/>
</dbReference>
<name>A0A6N7XJY2_9FIRM</name>
<reference evidence="3 4" key="1">
    <citation type="submission" date="2019-09" db="EMBL/GenBank/DDBJ databases">
        <title>In-depth cultivation of the pig gut microbiome towards novel bacterial diversity and tailored functional studies.</title>
        <authorList>
            <person name="Wylensek D."/>
            <person name="Hitch T.C.A."/>
            <person name="Clavel T."/>
        </authorList>
    </citation>
    <scope>NUCLEOTIDE SEQUENCE [LARGE SCALE GENOMIC DNA]</scope>
    <source>
        <strain evidence="3 4">WCA3-693-APC-4?</strain>
    </source>
</reference>
<evidence type="ECO:0000256" key="1">
    <source>
        <dbReference type="SAM" id="MobiDB-lite"/>
    </source>
</evidence>
<gene>
    <name evidence="3" type="ORF">FYJ83_10440</name>
</gene>
<evidence type="ECO:0000313" key="4">
    <source>
        <dbReference type="Proteomes" id="UP000469523"/>
    </source>
</evidence>
<accession>A0A6N7XJY2</accession>